<sequence>MARYRYERRNSASELLGAPRTTVLRPLVEPLPTVELARRLGVTPSAVSRHLRLQHATGPGHPGP</sequence>
<dbReference type="RefSeq" id="WP_003995892.1">
    <property type="nucleotide sequence ID" value="NZ_AMLP01000020.1"/>
</dbReference>
<dbReference type="Pfam" id="PF01022">
    <property type="entry name" value="HTH_5"/>
    <property type="match status" value="1"/>
</dbReference>
<accession>L8PR43</accession>
<dbReference type="GO" id="GO:0003700">
    <property type="term" value="F:DNA-binding transcription factor activity"/>
    <property type="evidence" value="ECO:0007669"/>
    <property type="project" value="InterPro"/>
</dbReference>
<dbReference type="PATRIC" id="fig|1160705.3.peg.541"/>
<protein>
    <submittedName>
        <fullName evidence="2">Putative Regulator protein</fullName>
    </submittedName>
</protein>
<reference evidence="2 3" key="1">
    <citation type="journal article" date="2013" name="Genome Announc.">
        <title>Draft Genome Sequence of Streptomyces viridochromogenes Strain Tu57, Producer of Avilamycin.</title>
        <authorList>
            <person name="Gruning B.A."/>
            <person name="Erxleben A."/>
            <person name="Hahnlein A."/>
            <person name="Gunther S."/>
        </authorList>
    </citation>
    <scope>NUCLEOTIDE SEQUENCE [LARGE SCALE GENOMIC DNA]</scope>
    <source>
        <strain evidence="2 3">Tue57</strain>
    </source>
</reference>
<dbReference type="Gene3D" id="1.10.10.10">
    <property type="entry name" value="Winged helix-like DNA-binding domain superfamily/Winged helix DNA-binding domain"/>
    <property type="match status" value="1"/>
</dbReference>
<evidence type="ECO:0000313" key="2">
    <source>
        <dbReference type="EMBL" id="ELS58488.1"/>
    </source>
</evidence>
<dbReference type="EMBL" id="AMLP01000020">
    <property type="protein sequence ID" value="ELS58488.1"/>
    <property type="molecule type" value="Genomic_DNA"/>
</dbReference>
<proteinExistence type="predicted"/>
<dbReference type="AlphaFoldDB" id="L8PR43"/>
<evidence type="ECO:0000259" key="1">
    <source>
        <dbReference type="Pfam" id="PF01022"/>
    </source>
</evidence>
<name>L8PR43_STRVR</name>
<dbReference type="InterPro" id="IPR001845">
    <property type="entry name" value="HTH_ArsR_DNA-bd_dom"/>
</dbReference>
<gene>
    <name evidence="2" type="ORF">STVIR_0547</name>
</gene>
<comment type="caution">
    <text evidence="2">The sequence shown here is derived from an EMBL/GenBank/DDBJ whole genome shotgun (WGS) entry which is preliminary data.</text>
</comment>
<organism evidence="2 3">
    <name type="scientific">Streptomyces viridochromogenes Tue57</name>
    <dbReference type="NCBI Taxonomy" id="1160705"/>
    <lineage>
        <taxon>Bacteria</taxon>
        <taxon>Bacillati</taxon>
        <taxon>Actinomycetota</taxon>
        <taxon>Actinomycetes</taxon>
        <taxon>Kitasatosporales</taxon>
        <taxon>Streptomycetaceae</taxon>
        <taxon>Streptomyces</taxon>
    </lineage>
</organism>
<evidence type="ECO:0000313" key="3">
    <source>
        <dbReference type="Proteomes" id="UP000011205"/>
    </source>
</evidence>
<feature type="domain" description="HTH arsR-type" evidence="1">
    <location>
        <begin position="34"/>
        <end position="52"/>
    </location>
</feature>
<dbReference type="Proteomes" id="UP000011205">
    <property type="component" value="Unassembled WGS sequence"/>
</dbReference>
<dbReference type="InterPro" id="IPR036388">
    <property type="entry name" value="WH-like_DNA-bd_sf"/>
</dbReference>